<comment type="caution">
    <text evidence="3">The sequence shown here is derived from an EMBL/GenBank/DDBJ whole genome shotgun (WGS) entry which is preliminary data.</text>
</comment>
<dbReference type="AlphaFoldDB" id="A0A920BPK2"/>
<protein>
    <recommendedName>
        <fullName evidence="5">Kelch repeat-containing protein</fullName>
    </recommendedName>
</protein>
<dbReference type="PANTHER" id="PTHR46344">
    <property type="entry name" value="OS02G0202900 PROTEIN"/>
    <property type="match status" value="1"/>
</dbReference>
<evidence type="ECO:0000256" key="2">
    <source>
        <dbReference type="ARBA" id="ARBA00022737"/>
    </source>
</evidence>
<keyword evidence="1" id="KW-0880">Kelch repeat</keyword>
<dbReference type="SUPFAM" id="SSF50965">
    <property type="entry name" value="Galactose oxidase, central domain"/>
    <property type="match status" value="1"/>
</dbReference>
<dbReference type="RefSeq" id="WP_213011919.1">
    <property type="nucleotide sequence ID" value="NZ_BOQN01000111.1"/>
</dbReference>
<sequence length="293" mass="30766">MTENRTERWQARPSLNVARGGLIGTTTGTTYAIGGFTSGFGAGLDSVERLDPAGGHWRLIAPMPTARGNPAAATVRGDVYVLGGYAGDKTLDVVEILDGDRWRTGRPLPGARGGAAAAAIGDRLYVVGGFDAADNATTAVSVYDVHDDAWHDAHPMRTSRGLLKAEVLDGHLYAIGGTVDVQVFQATVERYDPAADRWHTVAPLHTGRGNPGVAAAGGRRIFVVGGASADGPLRTTEVYDPRADRWRTLDPLLPVGRASFSAAVHDDLLVAFGGFELTAGTPTASSRVEALRI</sequence>
<dbReference type="EMBL" id="BOQN01000111">
    <property type="protein sequence ID" value="GIM96240.1"/>
    <property type="molecule type" value="Genomic_DNA"/>
</dbReference>
<proteinExistence type="predicted"/>
<dbReference type="Pfam" id="PF01344">
    <property type="entry name" value="Kelch_1"/>
    <property type="match status" value="1"/>
</dbReference>
<evidence type="ECO:0000313" key="4">
    <source>
        <dbReference type="Proteomes" id="UP000677082"/>
    </source>
</evidence>
<name>A0A920BPK2_9ACTN</name>
<evidence type="ECO:0000256" key="1">
    <source>
        <dbReference type="ARBA" id="ARBA00022441"/>
    </source>
</evidence>
<dbReference type="Pfam" id="PF24681">
    <property type="entry name" value="Kelch_KLHDC2_KLHL20_DRC7"/>
    <property type="match status" value="1"/>
</dbReference>
<reference evidence="3 4" key="1">
    <citation type="submission" date="2021-03" db="EMBL/GenBank/DDBJ databases">
        <title>Whole genome shotgun sequence of Actinoplanes toevensis NBRC 105298.</title>
        <authorList>
            <person name="Komaki H."/>
            <person name="Tamura T."/>
        </authorList>
    </citation>
    <scope>NUCLEOTIDE SEQUENCE [LARGE SCALE GENOMIC DNA]</scope>
    <source>
        <strain evidence="3 4">NBRC 105298</strain>
    </source>
</reference>
<gene>
    <name evidence="3" type="ORF">Ato02nite_080330</name>
</gene>
<accession>A0A920BPK2</accession>
<organism evidence="3 4">
    <name type="scientific">Paractinoplanes toevensis</name>
    <dbReference type="NCBI Taxonomy" id="571911"/>
    <lineage>
        <taxon>Bacteria</taxon>
        <taxon>Bacillati</taxon>
        <taxon>Actinomycetota</taxon>
        <taxon>Actinomycetes</taxon>
        <taxon>Micromonosporales</taxon>
        <taxon>Micromonosporaceae</taxon>
        <taxon>Paractinoplanes</taxon>
    </lineage>
</organism>
<dbReference type="InterPro" id="IPR011043">
    <property type="entry name" value="Gal_Oxase/kelch_b-propeller"/>
</dbReference>
<evidence type="ECO:0000313" key="3">
    <source>
        <dbReference type="EMBL" id="GIM96240.1"/>
    </source>
</evidence>
<evidence type="ECO:0008006" key="5">
    <source>
        <dbReference type="Google" id="ProtNLM"/>
    </source>
</evidence>
<dbReference type="PANTHER" id="PTHR46344:SF19">
    <property type="entry name" value="F-BOX DOMAIN-CONTAINING PROTEIN"/>
    <property type="match status" value="1"/>
</dbReference>
<dbReference type="InterPro" id="IPR015915">
    <property type="entry name" value="Kelch-typ_b-propeller"/>
</dbReference>
<dbReference type="Gene3D" id="2.120.10.80">
    <property type="entry name" value="Kelch-type beta propeller"/>
    <property type="match status" value="2"/>
</dbReference>
<dbReference type="Proteomes" id="UP000677082">
    <property type="component" value="Unassembled WGS sequence"/>
</dbReference>
<keyword evidence="2" id="KW-0677">Repeat</keyword>
<dbReference type="SMART" id="SM00612">
    <property type="entry name" value="Kelch"/>
    <property type="match status" value="5"/>
</dbReference>
<dbReference type="InterPro" id="IPR006652">
    <property type="entry name" value="Kelch_1"/>
</dbReference>
<keyword evidence="4" id="KW-1185">Reference proteome</keyword>